<evidence type="ECO:0000256" key="3">
    <source>
        <dbReference type="ARBA" id="ARBA00022989"/>
    </source>
</evidence>
<dbReference type="EnsemblMetazoa" id="GAUT000530-RA">
    <property type="protein sequence ID" value="GAUT000530-PA"/>
    <property type="gene ID" value="GAUT000530"/>
</dbReference>
<feature type="transmembrane region" description="Helical" evidence="5">
    <location>
        <begin position="182"/>
        <end position="208"/>
    </location>
</feature>
<name>A0A1A9UD51_GLOAU</name>
<dbReference type="PANTHER" id="PTHR21215">
    <property type="entry name" value="LD36024P"/>
    <property type="match status" value="1"/>
</dbReference>
<keyword evidence="4 5" id="KW-0472">Membrane</keyword>
<accession>A0A1A9UD51</accession>
<evidence type="ECO:0000313" key="7">
    <source>
        <dbReference type="Proteomes" id="UP000078200"/>
    </source>
</evidence>
<reference evidence="6" key="1">
    <citation type="submission" date="2020-05" db="UniProtKB">
        <authorList>
            <consortium name="EnsemblMetazoa"/>
        </authorList>
    </citation>
    <scope>IDENTIFICATION</scope>
    <source>
        <strain evidence="6">TTRI</strain>
    </source>
</reference>
<dbReference type="InterPro" id="IPR004031">
    <property type="entry name" value="PMP22/EMP/MP20/Claudin"/>
</dbReference>
<evidence type="ECO:0000256" key="4">
    <source>
        <dbReference type="ARBA" id="ARBA00023136"/>
    </source>
</evidence>
<dbReference type="Pfam" id="PF13903">
    <property type="entry name" value="Claudin_2"/>
    <property type="match status" value="1"/>
</dbReference>
<sequence>MATGNIKDVIVIRYWLRTSPPGKVEFLCAARNSRRERLVSWPSSYGLADGYIQTRNFPTYLSPIETHCSNIDYFPEIDDEKISNEDATTRVHLARSCVAMFILSFVTTFCAFWTGISGCWKRSSGAVTATSILLLATCLLTAGAMGLWHTVEFFEKEKIVGEDYFQQWNTILKDNTKITYDWSYIVAWIGVGTSLLSAVLLSGAAVCLKNEREKEEQLNLQYLMPVYSQKQPPYPPYANYPQPQMYSGPYYHGSQYGPYNY</sequence>
<keyword evidence="3 5" id="KW-1133">Transmembrane helix</keyword>
<evidence type="ECO:0000256" key="5">
    <source>
        <dbReference type="SAM" id="Phobius"/>
    </source>
</evidence>
<evidence type="ECO:0000256" key="1">
    <source>
        <dbReference type="ARBA" id="ARBA00004141"/>
    </source>
</evidence>
<dbReference type="AlphaFoldDB" id="A0A1A9UD51"/>
<keyword evidence="2 5" id="KW-0812">Transmembrane</keyword>
<dbReference type="Gene3D" id="1.20.140.150">
    <property type="match status" value="1"/>
</dbReference>
<comment type="subcellular location">
    <subcellularLocation>
        <location evidence="1">Membrane</location>
        <topology evidence="1">Multi-pass membrane protein</topology>
    </subcellularLocation>
</comment>
<feature type="transmembrane region" description="Helical" evidence="5">
    <location>
        <begin position="126"/>
        <end position="148"/>
    </location>
</feature>
<dbReference type="GO" id="GO:0016020">
    <property type="term" value="C:membrane"/>
    <property type="evidence" value="ECO:0007669"/>
    <property type="project" value="UniProtKB-SubCell"/>
</dbReference>
<proteinExistence type="predicted"/>
<organism evidence="6 7">
    <name type="scientific">Glossina austeni</name>
    <name type="common">Savannah tsetse fly</name>
    <dbReference type="NCBI Taxonomy" id="7395"/>
    <lineage>
        <taxon>Eukaryota</taxon>
        <taxon>Metazoa</taxon>
        <taxon>Ecdysozoa</taxon>
        <taxon>Arthropoda</taxon>
        <taxon>Hexapoda</taxon>
        <taxon>Insecta</taxon>
        <taxon>Pterygota</taxon>
        <taxon>Neoptera</taxon>
        <taxon>Endopterygota</taxon>
        <taxon>Diptera</taxon>
        <taxon>Brachycera</taxon>
        <taxon>Muscomorpha</taxon>
        <taxon>Hippoboscoidea</taxon>
        <taxon>Glossinidae</taxon>
        <taxon>Glossina</taxon>
    </lineage>
</organism>
<evidence type="ECO:0000256" key="2">
    <source>
        <dbReference type="ARBA" id="ARBA00022692"/>
    </source>
</evidence>
<keyword evidence="7" id="KW-1185">Reference proteome</keyword>
<dbReference type="PANTHER" id="PTHR21215:SF0">
    <property type="entry name" value="LD36024P"/>
    <property type="match status" value="1"/>
</dbReference>
<dbReference type="VEuPathDB" id="VectorBase:GAUT000530"/>
<protein>
    <recommendedName>
        <fullName evidence="8">Claudin</fullName>
    </recommendedName>
</protein>
<evidence type="ECO:0000313" key="6">
    <source>
        <dbReference type="EnsemblMetazoa" id="GAUT000530-PA"/>
    </source>
</evidence>
<dbReference type="Proteomes" id="UP000078200">
    <property type="component" value="Unassembled WGS sequence"/>
</dbReference>
<feature type="transmembrane region" description="Helical" evidence="5">
    <location>
        <begin position="93"/>
        <end position="114"/>
    </location>
</feature>
<evidence type="ECO:0008006" key="8">
    <source>
        <dbReference type="Google" id="ProtNLM"/>
    </source>
</evidence>